<dbReference type="Proteomes" id="UP000383932">
    <property type="component" value="Unassembled WGS sequence"/>
</dbReference>
<dbReference type="OrthoDB" id="6512771at2759"/>
<dbReference type="PANTHER" id="PTHR12360:SF12">
    <property type="entry name" value="TRANSCRIPTIONAL REPRESSOR NF-X1"/>
    <property type="match status" value="1"/>
</dbReference>
<dbReference type="PROSITE" id="PS51061">
    <property type="entry name" value="R3H"/>
    <property type="match status" value="1"/>
</dbReference>
<evidence type="ECO:0000259" key="2">
    <source>
        <dbReference type="PROSITE" id="PS51061"/>
    </source>
</evidence>
<proteinExistence type="predicted"/>
<dbReference type="InterPro" id="IPR013083">
    <property type="entry name" value="Znf_RING/FYVE/PHD"/>
</dbReference>
<dbReference type="PANTHER" id="PTHR12360">
    <property type="entry name" value="NUCLEAR TRANSCRIPTION FACTOR, X-BOX BINDING 1 NFX1"/>
    <property type="match status" value="1"/>
</dbReference>
<dbReference type="GO" id="GO:0000977">
    <property type="term" value="F:RNA polymerase II transcription regulatory region sequence-specific DNA binding"/>
    <property type="evidence" value="ECO:0007669"/>
    <property type="project" value="TreeGrafter"/>
</dbReference>
<dbReference type="Gene3D" id="3.30.40.10">
    <property type="entry name" value="Zinc/RING finger domain, C3HC4 (zinc finger)"/>
    <property type="match status" value="1"/>
</dbReference>
<dbReference type="InterPro" id="IPR036867">
    <property type="entry name" value="R3H_dom_sf"/>
</dbReference>
<gene>
    <name evidence="3" type="ORF">CTheo_2652</name>
</gene>
<evidence type="ECO:0000313" key="3">
    <source>
        <dbReference type="EMBL" id="KAB5593926.1"/>
    </source>
</evidence>
<sequence length="833" mass="88783">MSALPADRGPPNSAPAAGAEASQPTNRGRRGRGRRRNSPHRDTSNNAANPGPQSAAGGVGRRRNKGPQERLGPTDGDGRQLPPHVDNSNLEDGASVAESTGSNSRPNRGRGRGRGRGNPNANRGGANGRGGRRQQFGARLTEGTRATAPVSEPTPPPPTSGDLTSRLIYSLTHKEDAVDCPICFNPVHPTQPIWSCAPSPVDPLDDPSAAPATCCWTIFHMKCIKEWARKSVTATREAYRARDVDLPGDWRCPGCQTKRTEVPRAYVCFCGRASDPPPSRLSTPHSCGCEKHTCQQECHPGPCSPCQIVDTARCYCGKHEKEMSCGAGSPMDCGVEGMEPWEGRWQCEDPCGFLIAGNINARSHAVNCTQSAGMLAPMSVTLDLVPPARCPLMSSVDAAKRPHESLVTKFLMALRSSVREHAKQCEGVAGMYATEFVVLLPEQQANSRVNEESVTKSLAAVTITVCFLTIAARALDAFSRPLNRSCVPAIALSSSLRFLVARISTALTRVLSHHRRVAIRVRHIHATSALFVTCDALRSVHRVVLLAENCSTADTTVAIEHAILANVGHAHRFAGNPGKRVGTLVLSLVMPPQPAHRSILLLAPLSLPRLADALGISESSRSASHNQVTWDPDLVVFGRVPANQAFVKNVEKALADFVGSDKKAHVLPYMPEARRKILVEVAEVYRINTQLVDEEPRRSVQLIRRVDSRIPTPLLSQASTPAPSRLGSLGDLRKPATVIKSTPASGSVAPAWRSGTASPGVAASNARSGSPAQSSGPPTSALGSSATPWTRSGASVTPRATPPPAMLRTGSSSFNGGNMSSGRQDVPTNWEDE</sequence>
<reference evidence="3 4" key="1">
    <citation type="journal article" date="2019" name="Fungal Biol. Biotechnol.">
        <title>Draft genome sequence of fastidious pathogen Ceratobasidium theobromae, which causes vascular-streak dieback in Theobroma cacao.</title>
        <authorList>
            <person name="Ali S.S."/>
            <person name="Asman A."/>
            <person name="Shao J."/>
            <person name="Firmansyah A.P."/>
            <person name="Susilo A.W."/>
            <person name="Rosmana A."/>
            <person name="McMahon P."/>
            <person name="Junaid M."/>
            <person name="Guest D."/>
            <person name="Kheng T.Y."/>
            <person name="Meinhardt L.W."/>
            <person name="Bailey B.A."/>
        </authorList>
    </citation>
    <scope>NUCLEOTIDE SEQUENCE [LARGE SCALE GENOMIC DNA]</scope>
    <source>
        <strain evidence="3 4">CT2</strain>
    </source>
</reference>
<dbReference type="GO" id="GO:0000122">
    <property type="term" value="P:negative regulation of transcription by RNA polymerase II"/>
    <property type="evidence" value="ECO:0007669"/>
    <property type="project" value="TreeGrafter"/>
</dbReference>
<feature type="region of interest" description="Disordered" evidence="1">
    <location>
        <begin position="1"/>
        <end position="164"/>
    </location>
</feature>
<dbReference type="EMBL" id="SSOP01000028">
    <property type="protein sequence ID" value="KAB5593926.1"/>
    <property type="molecule type" value="Genomic_DNA"/>
</dbReference>
<organism evidence="3 4">
    <name type="scientific">Ceratobasidium theobromae</name>
    <dbReference type="NCBI Taxonomy" id="1582974"/>
    <lineage>
        <taxon>Eukaryota</taxon>
        <taxon>Fungi</taxon>
        <taxon>Dikarya</taxon>
        <taxon>Basidiomycota</taxon>
        <taxon>Agaricomycotina</taxon>
        <taxon>Agaricomycetes</taxon>
        <taxon>Cantharellales</taxon>
        <taxon>Ceratobasidiaceae</taxon>
        <taxon>Ceratobasidium</taxon>
    </lineage>
</organism>
<dbReference type="GO" id="GO:0005634">
    <property type="term" value="C:nucleus"/>
    <property type="evidence" value="ECO:0007669"/>
    <property type="project" value="TreeGrafter"/>
</dbReference>
<comment type="caution">
    <text evidence="3">The sequence shown here is derived from an EMBL/GenBank/DDBJ whole genome shotgun (WGS) entry which is preliminary data.</text>
</comment>
<protein>
    <submittedName>
        <fullName evidence="3">FKBP12-associated protein</fullName>
    </submittedName>
</protein>
<dbReference type="InterPro" id="IPR001374">
    <property type="entry name" value="R3H_dom"/>
</dbReference>
<name>A0A5N5QRX7_9AGAM</name>
<dbReference type="GO" id="GO:0000981">
    <property type="term" value="F:DNA-binding transcription factor activity, RNA polymerase II-specific"/>
    <property type="evidence" value="ECO:0007669"/>
    <property type="project" value="TreeGrafter"/>
</dbReference>
<dbReference type="CDD" id="cd06008">
    <property type="entry name" value="NF-X1-zinc-finger"/>
    <property type="match status" value="1"/>
</dbReference>
<accession>A0A5N5QRX7</accession>
<dbReference type="InterPro" id="IPR034078">
    <property type="entry name" value="NFX1_fam"/>
</dbReference>
<feature type="domain" description="R3H" evidence="2">
    <location>
        <begin position="644"/>
        <end position="706"/>
    </location>
</feature>
<dbReference type="SUPFAM" id="SSF82708">
    <property type="entry name" value="R3H domain"/>
    <property type="match status" value="1"/>
</dbReference>
<dbReference type="Pfam" id="PF01424">
    <property type="entry name" value="R3H"/>
    <property type="match status" value="1"/>
</dbReference>
<feature type="compositionally biased region" description="Basic residues" evidence="1">
    <location>
        <begin position="27"/>
        <end position="38"/>
    </location>
</feature>
<dbReference type="AlphaFoldDB" id="A0A5N5QRX7"/>
<keyword evidence="4" id="KW-1185">Reference proteome</keyword>
<evidence type="ECO:0000256" key="1">
    <source>
        <dbReference type="SAM" id="MobiDB-lite"/>
    </source>
</evidence>
<feature type="compositionally biased region" description="Polar residues" evidence="1">
    <location>
        <begin position="765"/>
        <end position="795"/>
    </location>
</feature>
<evidence type="ECO:0000313" key="4">
    <source>
        <dbReference type="Proteomes" id="UP000383932"/>
    </source>
</evidence>
<feature type="region of interest" description="Disordered" evidence="1">
    <location>
        <begin position="741"/>
        <end position="833"/>
    </location>
</feature>
<feature type="compositionally biased region" description="Low complexity" evidence="1">
    <location>
        <begin position="810"/>
        <end position="822"/>
    </location>
</feature>
<feature type="region of interest" description="Disordered" evidence="1">
    <location>
        <begin position="714"/>
        <end position="733"/>
    </location>
</feature>
<dbReference type="Gene3D" id="3.30.1370.50">
    <property type="entry name" value="R3H-like domain"/>
    <property type="match status" value="1"/>
</dbReference>